<keyword evidence="5 8" id="KW-0378">Hydrolase</keyword>
<organism evidence="10 11">
    <name type="scientific">Candidatus Parabacteroides intestinigallinarum</name>
    <dbReference type="NCBI Taxonomy" id="2838722"/>
    <lineage>
        <taxon>Bacteria</taxon>
        <taxon>Pseudomonadati</taxon>
        <taxon>Bacteroidota</taxon>
        <taxon>Bacteroidia</taxon>
        <taxon>Bacteroidales</taxon>
        <taxon>Tannerellaceae</taxon>
        <taxon>Parabacteroides</taxon>
    </lineage>
</organism>
<feature type="binding site" evidence="8">
    <location>
        <position position="7"/>
    </location>
    <ligand>
        <name>Mg(2+)</name>
        <dbReference type="ChEBI" id="CHEBI:18420"/>
    </ligand>
</feature>
<comment type="function">
    <text evidence="8">Toxic component of a toxin-antitoxin (TA) system. An RNase.</text>
</comment>
<comment type="cofactor">
    <cofactor evidence="1 8">
        <name>Mg(2+)</name>
        <dbReference type="ChEBI" id="CHEBI:18420"/>
    </cofactor>
</comment>
<accession>A0A9D2BP64</accession>
<evidence type="ECO:0000256" key="1">
    <source>
        <dbReference type="ARBA" id="ARBA00001946"/>
    </source>
</evidence>
<dbReference type="AlphaFoldDB" id="A0A9D2BP64"/>
<dbReference type="PANTHER" id="PTHR33653">
    <property type="entry name" value="RIBONUCLEASE VAPC2"/>
    <property type="match status" value="1"/>
</dbReference>
<evidence type="ECO:0000256" key="3">
    <source>
        <dbReference type="ARBA" id="ARBA00022722"/>
    </source>
</evidence>
<dbReference type="GO" id="GO:0016787">
    <property type="term" value="F:hydrolase activity"/>
    <property type="evidence" value="ECO:0007669"/>
    <property type="project" value="UniProtKB-KW"/>
</dbReference>
<keyword evidence="2 8" id="KW-1277">Toxin-antitoxin system</keyword>
<dbReference type="EMBL" id="DXEN01000036">
    <property type="protein sequence ID" value="HIX86019.1"/>
    <property type="molecule type" value="Genomic_DNA"/>
</dbReference>
<evidence type="ECO:0000256" key="8">
    <source>
        <dbReference type="HAMAP-Rule" id="MF_00265"/>
    </source>
</evidence>
<proteinExistence type="inferred from homology"/>
<reference evidence="10" key="2">
    <citation type="submission" date="2021-04" db="EMBL/GenBank/DDBJ databases">
        <authorList>
            <person name="Gilroy R."/>
        </authorList>
    </citation>
    <scope>NUCLEOTIDE SEQUENCE</scope>
    <source>
        <strain evidence="10">ChiHecec2B26-12326</strain>
    </source>
</reference>
<dbReference type="InterPro" id="IPR022907">
    <property type="entry name" value="VapC_family"/>
</dbReference>
<protein>
    <recommendedName>
        <fullName evidence="8">Ribonuclease VapC</fullName>
        <shortName evidence="8">RNase VapC</shortName>
        <ecNumber evidence="8">3.1.-.-</ecNumber>
    </recommendedName>
    <alternativeName>
        <fullName evidence="8">Toxin VapC</fullName>
    </alternativeName>
</protein>
<dbReference type="Pfam" id="PF01850">
    <property type="entry name" value="PIN"/>
    <property type="match status" value="1"/>
</dbReference>
<dbReference type="GO" id="GO:0000287">
    <property type="term" value="F:magnesium ion binding"/>
    <property type="evidence" value="ECO:0007669"/>
    <property type="project" value="UniProtKB-UniRule"/>
</dbReference>
<comment type="caution">
    <text evidence="10">The sequence shown here is derived from an EMBL/GenBank/DDBJ whole genome shotgun (WGS) entry which is preliminary data.</text>
</comment>
<dbReference type="SUPFAM" id="SSF88723">
    <property type="entry name" value="PIN domain-like"/>
    <property type="match status" value="1"/>
</dbReference>
<sequence>MKGYLLDTSICIFLFRNKYDIGKRLNELDVNECYISEVTVAELKYGIENSKQREIESQKLDRFLKRINIVPFCESIDLYAKEKARLRKEGFLIDDFDLLIGCAALSRDLIMVTDNEKHFARIQHLRIENWVNREG</sequence>
<comment type="similarity">
    <text evidence="7 8">Belongs to the PINc/VapC protein family.</text>
</comment>
<dbReference type="PANTHER" id="PTHR33653:SF1">
    <property type="entry name" value="RIBONUCLEASE VAPC2"/>
    <property type="match status" value="1"/>
</dbReference>
<feature type="domain" description="PIN" evidence="9">
    <location>
        <begin position="4"/>
        <end position="123"/>
    </location>
</feature>
<evidence type="ECO:0000256" key="6">
    <source>
        <dbReference type="ARBA" id="ARBA00022842"/>
    </source>
</evidence>
<reference evidence="10" key="1">
    <citation type="journal article" date="2021" name="PeerJ">
        <title>Extensive microbial diversity within the chicken gut microbiome revealed by metagenomics and culture.</title>
        <authorList>
            <person name="Gilroy R."/>
            <person name="Ravi A."/>
            <person name="Getino M."/>
            <person name="Pursley I."/>
            <person name="Horton D.L."/>
            <person name="Alikhan N.F."/>
            <person name="Baker D."/>
            <person name="Gharbi K."/>
            <person name="Hall N."/>
            <person name="Watson M."/>
            <person name="Adriaenssens E.M."/>
            <person name="Foster-Nyarko E."/>
            <person name="Jarju S."/>
            <person name="Secka A."/>
            <person name="Antonio M."/>
            <person name="Oren A."/>
            <person name="Chaudhuri R.R."/>
            <person name="La Ragione R."/>
            <person name="Hildebrand F."/>
            <person name="Pallen M.J."/>
        </authorList>
    </citation>
    <scope>NUCLEOTIDE SEQUENCE</scope>
    <source>
        <strain evidence="10">ChiHecec2B26-12326</strain>
    </source>
</reference>
<feature type="binding site" evidence="8">
    <location>
        <position position="97"/>
    </location>
    <ligand>
        <name>Mg(2+)</name>
        <dbReference type="ChEBI" id="CHEBI:18420"/>
    </ligand>
</feature>
<evidence type="ECO:0000256" key="7">
    <source>
        <dbReference type="ARBA" id="ARBA00038093"/>
    </source>
</evidence>
<name>A0A9D2BP64_9BACT</name>
<dbReference type="Proteomes" id="UP000823847">
    <property type="component" value="Unassembled WGS sequence"/>
</dbReference>
<evidence type="ECO:0000256" key="2">
    <source>
        <dbReference type="ARBA" id="ARBA00022649"/>
    </source>
</evidence>
<evidence type="ECO:0000259" key="9">
    <source>
        <dbReference type="Pfam" id="PF01850"/>
    </source>
</evidence>
<evidence type="ECO:0000313" key="10">
    <source>
        <dbReference type="EMBL" id="HIX86019.1"/>
    </source>
</evidence>
<dbReference type="InterPro" id="IPR002716">
    <property type="entry name" value="PIN_dom"/>
</dbReference>
<evidence type="ECO:0000313" key="11">
    <source>
        <dbReference type="Proteomes" id="UP000823847"/>
    </source>
</evidence>
<keyword evidence="8" id="KW-0800">Toxin</keyword>
<keyword evidence="3 8" id="KW-0540">Nuclease</keyword>
<gene>
    <name evidence="8" type="primary">vapC</name>
    <name evidence="10" type="ORF">H9848_05370</name>
</gene>
<dbReference type="HAMAP" id="MF_00265">
    <property type="entry name" value="VapC_Nob1"/>
    <property type="match status" value="1"/>
</dbReference>
<dbReference type="Gene3D" id="3.40.50.1010">
    <property type="entry name" value="5'-nuclease"/>
    <property type="match status" value="1"/>
</dbReference>
<dbReference type="InterPro" id="IPR050556">
    <property type="entry name" value="Type_II_TA_system_RNase"/>
</dbReference>
<dbReference type="InterPro" id="IPR029060">
    <property type="entry name" value="PIN-like_dom_sf"/>
</dbReference>
<evidence type="ECO:0000256" key="4">
    <source>
        <dbReference type="ARBA" id="ARBA00022723"/>
    </source>
</evidence>
<dbReference type="GO" id="GO:0090729">
    <property type="term" value="F:toxin activity"/>
    <property type="evidence" value="ECO:0007669"/>
    <property type="project" value="UniProtKB-KW"/>
</dbReference>
<evidence type="ECO:0000256" key="5">
    <source>
        <dbReference type="ARBA" id="ARBA00022801"/>
    </source>
</evidence>
<dbReference type="GO" id="GO:0004540">
    <property type="term" value="F:RNA nuclease activity"/>
    <property type="evidence" value="ECO:0007669"/>
    <property type="project" value="InterPro"/>
</dbReference>
<keyword evidence="4 8" id="KW-0479">Metal-binding</keyword>
<keyword evidence="6 8" id="KW-0460">Magnesium</keyword>
<dbReference type="EC" id="3.1.-.-" evidence="8"/>